<keyword evidence="3" id="KW-1185">Reference proteome</keyword>
<evidence type="ECO:0000313" key="2">
    <source>
        <dbReference type="EMBL" id="QOI90184.1"/>
    </source>
</evidence>
<evidence type="ECO:0000313" key="3">
    <source>
        <dbReference type="Proteomes" id="UP001162120"/>
    </source>
</evidence>
<name>A0A7M4CES4_9VIRU</name>
<gene>
    <name evidence="2" type="ORF">HWQ62_00047</name>
</gene>
<organism evidence="2 3">
    <name type="scientific">Pyramimonas orientalis virus 01B</name>
    <dbReference type="NCBI Taxonomy" id="3134525"/>
    <lineage>
        <taxon>Viruses</taxon>
        <taxon>Varidnaviria</taxon>
        <taxon>Bamfordvirae</taxon>
        <taxon>Nucleocytoviricota</taxon>
        <taxon>Megaviricetes</taxon>
        <taxon>Imitervirales</taxon>
        <taxon>Allomimiviridae</taxon>
        <taxon>Heliosvirus</taxon>
        <taxon>Heliosvirus raunefjordenense</taxon>
    </lineage>
</organism>
<dbReference type="EMBL" id="MT663534">
    <property type="protein sequence ID" value="QOI90184.1"/>
    <property type="molecule type" value="Genomic_DNA"/>
</dbReference>
<proteinExistence type="predicted"/>
<feature type="domain" description="DUF5901" evidence="1">
    <location>
        <begin position="531"/>
        <end position="670"/>
    </location>
</feature>
<reference evidence="2" key="1">
    <citation type="submission" date="2020-06" db="EMBL/GenBank/DDBJ databases">
        <title>Lateral gene transfer of anion-conducting channel rhodopsins between green algae and giant viruses.</title>
        <authorList>
            <person name="Rozenberg A."/>
            <person name="Oppermann J."/>
            <person name="Wietek J."/>
            <person name="Fernandez Lahore R.G."/>
            <person name="Sandaa R.-A."/>
            <person name="Bratbak G."/>
            <person name="Hegemann P."/>
            <person name="Beja O."/>
        </authorList>
    </citation>
    <scope>NUCLEOTIDE SEQUENCE</scope>
    <source>
        <strain evidence="2">01B</strain>
    </source>
</reference>
<sequence length="703" mass="81800">MPIEDIDFLYQNSTKENMIIFVDSAKRNKQLYPSPAEFQIEFTEPFNFVYGIEILDTTIPRTMFMIEENNNLLVFKKGFEMLNSTTSERLNLIIQDFSTAESFYRRMNSQFSIQGTGFSVDNLENLFDNTLYEERGKSDYPILRFLNTEPFIFDMKNSTSYNILGFDQYPKLESKYLTIETLLENPIEVNMYPLDDVEPFEYTPTLEIYQISSGSLVTIPANGLFKRVSFMYTHDSKYKFCSFLQSIKMSSNRTKVDSMSTPITISIIDTSSNTTVFEGLTNILFNTSLEDLILPDNVLNRIFPAVSNTQLVFVQNHIYEIVLDNVFLHDDDSDIKINLVMGFSYFINIKNLSINDKIFVSKPIYSIEESLIQLTNGTISYVPDNFETCDIENPLAFEISSDLFLALEDRASVFSTGTISKFQIFVKRNNDISPDEMFFLRFTRRNTDGSTSHLCELILRYELYDSGNNISVIYFENTNVDNSILQHTNLVDITNVEKFECQLFSKRPIDVYKLDDTTTKNFTLDFLFIKEYAIISPGMLNLASENYIILRCEEIENHLRGSYDVKDFSPGLGLLNIDVQGYASGRTEFFSVKYKEFHPIGKLNKMKFQFERKSDGLLYDFKNIDLHFLMSIKFLRPTQKQFFDQSVLNPNYNPNYLGYFNKTLQDLQDEDSSDEESDIGDEYFEEGFNDRENNLIHQFKKQY</sequence>
<dbReference type="Pfam" id="PF19254">
    <property type="entry name" value="DUF5901"/>
    <property type="match status" value="2"/>
</dbReference>
<protein>
    <recommendedName>
        <fullName evidence="1">DUF5901 domain-containing protein</fullName>
    </recommendedName>
</protein>
<dbReference type="Proteomes" id="UP001162120">
    <property type="component" value="Segment"/>
</dbReference>
<dbReference type="InterPro" id="IPR045420">
    <property type="entry name" value="DUF5901"/>
</dbReference>
<accession>A0A7M4CES4</accession>
<evidence type="ECO:0000259" key="1">
    <source>
        <dbReference type="Pfam" id="PF19254"/>
    </source>
</evidence>
<feature type="domain" description="DUF5901" evidence="1">
    <location>
        <begin position="4"/>
        <end position="365"/>
    </location>
</feature>